<dbReference type="GO" id="GO:0004930">
    <property type="term" value="F:G protein-coupled receptor activity"/>
    <property type="evidence" value="ECO:0007669"/>
    <property type="project" value="UniProtKB-KW"/>
</dbReference>
<evidence type="ECO:0000313" key="11">
    <source>
        <dbReference type="EnsemblMetazoa" id="BGLB025117-PA"/>
    </source>
</evidence>
<dbReference type="Gene3D" id="1.20.1070.10">
    <property type="entry name" value="Rhodopsin 7-helix transmembrane proteins"/>
    <property type="match status" value="1"/>
</dbReference>
<dbReference type="Proteomes" id="UP000076420">
    <property type="component" value="Unassembled WGS sequence"/>
</dbReference>
<evidence type="ECO:0000256" key="7">
    <source>
        <dbReference type="ARBA" id="ARBA00023170"/>
    </source>
</evidence>
<organism evidence="11 12">
    <name type="scientific">Biomphalaria glabrata</name>
    <name type="common">Bloodfluke planorb</name>
    <name type="synonym">Freshwater snail</name>
    <dbReference type="NCBI Taxonomy" id="6526"/>
    <lineage>
        <taxon>Eukaryota</taxon>
        <taxon>Metazoa</taxon>
        <taxon>Spiralia</taxon>
        <taxon>Lophotrochozoa</taxon>
        <taxon>Mollusca</taxon>
        <taxon>Gastropoda</taxon>
        <taxon>Heterobranchia</taxon>
        <taxon>Euthyneura</taxon>
        <taxon>Panpulmonata</taxon>
        <taxon>Hygrophila</taxon>
        <taxon>Lymnaeoidea</taxon>
        <taxon>Planorbidae</taxon>
        <taxon>Biomphalaria</taxon>
    </lineage>
</organism>
<dbReference type="PROSITE" id="PS50262">
    <property type="entry name" value="G_PROTEIN_RECEP_F1_2"/>
    <property type="match status" value="1"/>
</dbReference>
<dbReference type="InterPro" id="IPR000405">
    <property type="entry name" value="Galanin_rcpt"/>
</dbReference>
<dbReference type="InterPro" id="IPR000276">
    <property type="entry name" value="GPCR_Rhodpsn"/>
</dbReference>
<evidence type="ECO:0000256" key="9">
    <source>
        <dbReference type="SAM" id="Phobius"/>
    </source>
</evidence>
<evidence type="ECO:0000256" key="5">
    <source>
        <dbReference type="ARBA" id="ARBA00023136"/>
    </source>
</evidence>
<evidence type="ECO:0000256" key="4">
    <source>
        <dbReference type="ARBA" id="ARBA00023040"/>
    </source>
</evidence>
<accession>A0A2C9KZ62</accession>
<keyword evidence="4" id="KW-0297">G-protein coupled receptor</keyword>
<evidence type="ECO:0000256" key="6">
    <source>
        <dbReference type="ARBA" id="ARBA00023157"/>
    </source>
</evidence>
<feature type="transmembrane region" description="Helical" evidence="9">
    <location>
        <begin position="144"/>
        <end position="169"/>
    </location>
</feature>
<evidence type="ECO:0000256" key="2">
    <source>
        <dbReference type="ARBA" id="ARBA00022692"/>
    </source>
</evidence>
<dbReference type="PANTHER" id="PTHR45695:SF15">
    <property type="entry name" value="OPSIN RH2"/>
    <property type="match status" value="1"/>
</dbReference>
<keyword evidence="3 9" id="KW-1133">Transmembrane helix</keyword>
<dbReference type="EnsemblMetazoa" id="BGLB025117-RA">
    <property type="protein sequence ID" value="BGLB025117-PA"/>
    <property type="gene ID" value="BGLB025117"/>
</dbReference>
<dbReference type="GO" id="GO:0005886">
    <property type="term" value="C:plasma membrane"/>
    <property type="evidence" value="ECO:0007669"/>
    <property type="project" value="TreeGrafter"/>
</dbReference>
<name>A0A2C9KZ62_BIOGL</name>
<evidence type="ECO:0000256" key="1">
    <source>
        <dbReference type="ARBA" id="ARBA00004141"/>
    </source>
</evidence>
<dbReference type="STRING" id="6526.A0A2C9KZ62"/>
<gene>
    <name evidence="11" type="primary">106065998</name>
</gene>
<dbReference type="SUPFAM" id="SSF81321">
    <property type="entry name" value="Family A G protein-coupled receptor-like"/>
    <property type="match status" value="1"/>
</dbReference>
<comment type="subcellular location">
    <subcellularLocation>
        <location evidence="1">Membrane</location>
        <topology evidence="1">Multi-pass membrane protein</topology>
    </subcellularLocation>
</comment>
<dbReference type="VEuPathDB" id="VectorBase:BGLB025117"/>
<reference evidence="11" key="1">
    <citation type="submission" date="2020-05" db="UniProtKB">
        <authorList>
            <consortium name="EnsemblMetazoa"/>
        </authorList>
    </citation>
    <scope>IDENTIFICATION</scope>
    <source>
        <strain evidence="11">BB02</strain>
    </source>
</reference>
<proteinExistence type="predicted"/>
<dbReference type="PANTHER" id="PTHR45695">
    <property type="entry name" value="LEUCOKININ RECEPTOR-RELATED"/>
    <property type="match status" value="1"/>
</dbReference>
<dbReference type="Pfam" id="PF00001">
    <property type="entry name" value="7tm_1"/>
    <property type="match status" value="1"/>
</dbReference>
<keyword evidence="6" id="KW-1015">Disulfide bond</keyword>
<evidence type="ECO:0000259" key="10">
    <source>
        <dbReference type="PROSITE" id="PS50262"/>
    </source>
</evidence>
<dbReference type="PRINTS" id="PR00663">
    <property type="entry name" value="GALANINR"/>
</dbReference>
<dbReference type="InterPro" id="IPR017452">
    <property type="entry name" value="GPCR_Rhodpsn_7TM"/>
</dbReference>
<dbReference type="OrthoDB" id="2132067at2759"/>
<feature type="transmembrane region" description="Helical" evidence="9">
    <location>
        <begin position="175"/>
        <end position="193"/>
    </location>
</feature>
<dbReference type="AlphaFoldDB" id="A0A2C9KZ62"/>
<keyword evidence="7" id="KW-0675">Receptor</keyword>
<feature type="transmembrane region" description="Helical" evidence="9">
    <location>
        <begin position="214"/>
        <end position="233"/>
    </location>
</feature>
<evidence type="ECO:0000256" key="8">
    <source>
        <dbReference type="ARBA" id="ARBA00023224"/>
    </source>
</evidence>
<feature type="domain" description="G-protein coupled receptors family 1 profile" evidence="10">
    <location>
        <begin position="114"/>
        <end position="277"/>
    </location>
</feature>
<keyword evidence="5 9" id="KW-0472">Membrane</keyword>
<dbReference type="PRINTS" id="PR00237">
    <property type="entry name" value="GPCRRHODOPSN"/>
</dbReference>
<dbReference type="KEGG" id="bgt:106065998"/>
<keyword evidence="2 9" id="KW-0812">Transmembrane</keyword>
<keyword evidence="8" id="KW-0807">Transducer</keyword>
<evidence type="ECO:0000313" key="12">
    <source>
        <dbReference type="Proteomes" id="UP000076420"/>
    </source>
</evidence>
<dbReference type="VEuPathDB" id="VectorBase:BGLAX_039355"/>
<protein>
    <recommendedName>
        <fullName evidence="10">G-protein coupled receptors family 1 profile domain-containing protein</fullName>
    </recommendedName>
</protein>
<sequence length="277" mass="30067">MHIDSLNNGLSAAGGNRLHFNISSASQQHANLTSSKSQRLPSFRPATIDDVGPMAAVSSPFNISLVDGEYNFNFTNGSNSLDYDYSDYDNSIPLDELLPVSLVYGVTLIVGVIGNLLVIAAVARDRRLRSITNIFLTSLACADLTLLCFCVPVKCIAFFSFSWAFGYFLCKAVHYLQIVAMICSVMTLTVMSIERNIAIMSPLRSKRICTRRRARVVVVLLWAGSIVLALPIFPGQVRTSSGAPHGGSALSSLLATCGAEKSDRILVYHQKTVLINV</sequence>
<evidence type="ECO:0000256" key="3">
    <source>
        <dbReference type="ARBA" id="ARBA00022989"/>
    </source>
</evidence>
<feature type="transmembrane region" description="Helical" evidence="9">
    <location>
        <begin position="102"/>
        <end position="123"/>
    </location>
</feature>